<accession>A0AAV9M766</accession>
<dbReference type="Gene3D" id="3.30.420.10">
    <property type="entry name" value="Ribonuclease H-like superfamily/Ribonuclease H"/>
    <property type="match status" value="1"/>
</dbReference>
<sequence length="96" mass="11438">MVNANRTDWSQKLDDALWVYRTAYKTQIGTSPYQLVFGKSCHFSVELEHKSLWALKALNLDWTRTSKERVDQLNKLDEFRFKPYESSALYKENMKK</sequence>
<dbReference type="Proteomes" id="UP001311915">
    <property type="component" value="Unassembled WGS sequence"/>
</dbReference>
<comment type="caution">
    <text evidence="1">The sequence shown here is derived from an EMBL/GenBank/DDBJ whole genome shotgun (WGS) entry which is preliminary data.</text>
</comment>
<reference evidence="1 2" key="1">
    <citation type="submission" date="2023-10" db="EMBL/GenBank/DDBJ databases">
        <title>Genome-Wide Identification Analysis in wild type Solanum Pinnatisectum Reveals Some Genes Defensing Phytophthora Infestans.</title>
        <authorList>
            <person name="Sun C."/>
        </authorList>
    </citation>
    <scope>NUCLEOTIDE SEQUENCE [LARGE SCALE GENOMIC DNA]</scope>
    <source>
        <strain evidence="1">LQN</strain>
        <tissue evidence="1">Leaf</tissue>
    </source>
</reference>
<evidence type="ECO:0008006" key="3">
    <source>
        <dbReference type="Google" id="ProtNLM"/>
    </source>
</evidence>
<evidence type="ECO:0000313" key="2">
    <source>
        <dbReference type="Proteomes" id="UP001311915"/>
    </source>
</evidence>
<keyword evidence="2" id="KW-1185">Reference proteome</keyword>
<dbReference type="EMBL" id="JAWPEI010000002">
    <property type="protein sequence ID" value="KAK4733791.1"/>
    <property type="molecule type" value="Genomic_DNA"/>
</dbReference>
<dbReference type="InterPro" id="IPR036397">
    <property type="entry name" value="RNaseH_sf"/>
</dbReference>
<protein>
    <recommendedName>
        <fullName evidence="3">Reverse transcriptase RNase H-like domain-containing protein</fullName>
    </recommendedName>
</protein>
<gene>
    <name evidence="1" type="ORF">R3W88_008052</name>
</gene>
<name>A0AAV9M766_9SOLN</name>
<organism evidence="1 2">
    <name type="scientific">Solanum pinnatisectum</name>
    <name type="common">tansyleaf nightshade</name>
    <dbReference type="NCBI Taxonomy" id="50273"/>
    <lineage>
        <taxon>Eukaryota</taxon>
        <taxon>Viridiplantae</taxon>
        <taxon>Streptophyta</taxon>
        <taxon>Embryophyta</taxon>
        <taxon>Tracheophyta</taxon>
        <taxon>Spermatophyta</taxon>
        <taxon>Magnoliopsida</taxon>
        <taxon>eudicotyledons</taxon>
        <taxon>Gunneridae</taxon>
        <taxon>Pentapetalae</taxon>
        <taxon>asterids</taxon>
        <taxon>lamiids</taxon>
        <taxon>Solanales</taxon>
        <taxon>Solanaceae</taxon>
        <taxon>Solanoideae</taxon>
        <taxon>Solaneae</taxon>
        <taxon>Solanum</taxon>
    </lineage>
</organism>
<proteinExistence type="predicted"/>
<evidence type="ECO:0000313" key="1">
    <source>
        <dbReference type="EMBL" id="KAK4733791.1"/>
    </source>
</evidence>
<dbReference type="AlphaFoldDB" id="A0AAV9M766"/>
<dbReference type="GO" id="GO:0003676">
    <property type="term" value="F:nucleic acid binding"/>
    <property type="evidence" value="ECO:0007669"/>
    <property type="project" value="InterPro"/>
</dbReference>